<gene>
    <name evidence="2" type="ORF">ATO8_14852</name>
</gene>
<evidence type="ECO:0000313" key="2">
    <source>
        <dbReference type="EMBL" id="ETW11955.1"/>
    </source>
</evidence>
<keyword evidence="3" id="KW-1185">Reference proteome</keyword>
<evidence type="ECO:0000256" key="1">
    <source>
        <dbReference type="SAM" id="SignalP"/>
    </source>
</evidence>
<feature type="signal peptide" evidence="1">
    <location>
        <begin position="1"/>
        <end position="21"/>
    </location>
</feature>
<evidence type="ECO:0000313" key="3">
    <source>
        <dbReference type="Proteomes" id="UP000019063"/>
    </source>
</evidence>
<proteinExistence type="predicted"/>
<evidence type="ECO:0008006" key="4">
    <source>
        <dbReference type="Google" id="ProtNLM"/>
    </source>
</evidence>
<dbReference type="Proteomes" id="UP000019063">
    <property type="component" value="Unassembled WGS sequence"/>
</dbReference>
<dbReference type="eggNOG" id="ENOG5033W3S">
    <property type="taxonomic scope" value="Bacteria"/>
</dbReference>
<reference evidence="2 3" key="1">
    <citation type="journal article" date="2014" name="Antonie Van Leeuwenhoek">
        <title>Roseivivax atlanticus sp. nov., isolated from surface seawater of the Atlantic Ocean.</title>
        <authorList>
            <person name="Li G."/>
            <person name="Lai Q."/>
            <person name="Liu X."/>
            <person name="Sun F."/>
            <person name="Shao Z."/>
        </authorList>
    </citation>
    <scope>NUCLEOTIDE SEQUENCE [LARGE SCALE GENOMIC DNA]</scope>
    <source>
        <strain evidence="2 3">22II-s10s</strain>
    </source>
</reference>
<comment type="caution">
    <text evidence="2">The sequence shown here is derived from an EMBL/GenBank/DDBJ whole genome shotgun (WGS) entry which is preliminary data.</text>
</comment>
<organism evidence="2 3">
    <name type="scientific">Roseivivax marinus</name>
    <dbReference type="NCBI Taxonomy" id="1379903"/>
    <lineage>
        <taxon>Bacteria</taxon>
        <taxon>Pseudomonadati</taxon>
        <taxon>Pseudomonadota</taxon>
        <taxon>Alphaproteobacteria</taxon>
        <taxon>Rhodobacterales</taxon>
        <taxon>Roseobacteraceae</taxon>
        <taxon>Roseivivax</taxon>
    </lineage>
</organism>
<dbReference type="STRING" id="1379903.ATO8_14852"/>
<dbReference type="RefSeq" id="WP_043845526.1">
    <property type="nucleotide sequence ID" value="NZ_AQQW01000009.1"/>
</dbReference>
<keyword evidence="1" id="KW-0732">Signal</keyword>
<sequence>MKTRILSTTAAALVLAGAAGAQTMQTPDDDMTVTGQLADAGQEIVNTGQAAAGAVVEGAEETYGAASNAAAQIDAAVTEDAIVRSSDGEIVGTIYRTDLDGDRVLIDLDGEMENQIARDGVERVAVQVRSLMAGEEGLMLDMSRDQFTAAIETGPTETTARN</sequence>
<dbReference type="EMBL" id="AQQW01000009">
    <property type="protein sequence ID" value="ETW11955.1"/>
    <property type="molecule type" value="Genomic_DNA"/>
</dbReference>
<accession>W4HJ01</accession>
<dbReference type="AlphaFoldDB" id="W4HJ01"/>
<feature type="chain" id="PRO_5004842060" description="PRC-barrel domain-containing protein" evidence="1">
    <location>
        <begin position="22"/>
        <end position="162"/>
    </location>
</feature>
<protein>
    <recommendedName>
        <fullName evidence="4">PRC-barrel domain-containing protein</fullName>
    </recommendedName>
</protein>
<name>W4HJ01_9RHOB</name>